<sequence length="700" mass="77956">MDFELRAAKEKLEREQRERKEKARISGERERKAREEARRRLDSLEALHRARRMQSALAAQQAIDREEEDLAIGNGIRFNTILHAIPYHGFGDKIKLPPSCFDELSTQGALDKGPMLFELSTVNEPENSVSMEQKTTHSGVLEFTASEGFAELPPQLWQNLFPVNSNSPLIRIRYVRLPKGIYAKLQPEVLGFSDIPNHRAVLETTLRQHAALSEGDLLLVHHGGMEYRLRVLELKPDSSISVLETDIEVDITEPSAVAANMGHGMLIPLVLGKPETGVVEEGKYNYYKFSIDSKIYEDAADGDLNILVNLVMDNNDTNGDADLYVSHHPFLFPTQHQHQWSSHDVGTKVVCLTGRGISLTADTYSIGVFGFRGISNYKITIDCQPSVQSGAVGQKVGTDLVSSSQKGADAEQCQNCKQLVPARTIALHEAYCKRHNIVCQYKSCGVILRRDEAGKHVHCSKCGKAFQQEEMGKHIKVFHEPLHCGCGEVLEKEEMVIHQSSVCPLRVVTCRFCGDMVPAGNTPDDVRDRIRGYSEHESLCGSRTSPCDFCGRAIMLKEMDLHRSAVHEKLASENEKSAVSRSFMELDSDGAVDHSAPQISTFQSQTSHSTQNQSVESLACPICNQIFIGTNSVWQLNIHLDKKHFNNIAHNNGSKNIPSMPDDSIRAQNMTARTMVVSCPICGMSVHSERDLSQHIDLVH</sequence>
<keyword evidence="5" id="KW-0833">Ubl conjugation pathway</keyword>
<dbReference type="Proteomes" id="UP000824469">
    <property type="component" value="Unassembled WGS sequence"/>
</dbReference>
<dbReference type="AlphaFoldDB" id="A0AA38FV70"/>
<dbReference type="Pfam" id="PF24842">
    <property type="entry name" value="UFD1_N2"/>
    <property type="match status" value="1"/>
</dbReference>
<evidence type="ECO:0000256" key="4">
    <source>
        <dbReference type="ARBA" id="ARBA00022771"/>
    </source>
</evidence>
<dbReference type="PANTHER" id="PTHR12555:SF27">
    <property type="entry name" value="UBIQUITIN FUSION DEGRADATION UFD1 FAMILY PROTEIN"/>
    <property type="match status" value="1"/>
</dbReference>
<evidence type="ECO:0000256" key="7">
    <source>
        <dbReference type="ARBA" id="ARBA00023204"/>
    </source>
</evidence>
<evidence type="ECO:0000256" key="6">
    <source>
        <dbReference type="ARBA" id="ARBA00022833"/>
    </source>
</evidence>
<feature type="region of interest" description="Disordered" evidence="9">
    <location>
        <begin position="1"/>
        <end position="37"/>
    </location>
</feature>
<dbReference type="GO" id="GO:0008270">
    <property type="term" value="F:zinc ion binding"/>
    <property type="evidence" value="ECO:0007669"/>
    <property type="project" value="UniProtKB-KW"/>
</dbReference>
<evidence type="ECO:0000313" key="11">
    <source>
        <dbReference type="EMBL" id="KAH9311747.1"/>
    </source>
</evidence>
<evidence type="ECO:0000256" key="2">
    <source>
        <dbReference type="ARBA" id="ARBA00022723"/>
    </source>
</evidence>
<dbReference type="PROSITE" id="PS00028">
    <property type="entry name" value="ZINC_FINGER_C2H2_1"/>
    <property type="match status" value="1"/>
</dbReference>
<dbReference type="SMART" id="SM00734">
    <property type="entry name" value="ZnF_Rad18"/>
    <property type="match status" value="2"/>
</dbReference>
<evidence type="ECO:0000256" key="1">
    <source>
        <dbReference type="ARBA" id="ARBA00006043"/>
    </source>
</evidence>
<dbReference type="GO" id="GO:0031593">
    <property type="term" value="F:polyubiquitin modification-dependent protein binding"/>
    <property type="evidence" value="ECO:0007669"/>
    <property type="project" value="TreeGrafter"/>
</dbReference>
<dbReference type="PANTHER" id="PTHR12555">
    <property type="entry name" value="UBIQUITIN FUSION DEGRADATON PROTEIN 1"/>
    <property type="match status" value="1"/>
</dbReference>
<keyword evidence="12" id="KW-1185">Reference proteome</keyword>
<feature type="domain" description="C2H2-type" evidence="10">
    <location>
        <begin position="677"/>
        <end position="700"/>
    </location>
</feature>
<evidence type="ECO:0000256" key="9">
    <source>
        <dbReference type="SAM" id="MobiDB-lite"/>
    </source>
</evidence>
<accession>A0AA38FV70</accession>
<keyword evidence="3" id="KW-0227">DNA damage</keyword>
<dbReference type="Pfam" id="PF03152">
    <property type="entry name" value="UFD1_N1"/>
    <property type="match status" value="1"/>
</dbReference>
<proteinExistence type="inferred from homology"/>
<dbReference type="InterPro" id="IPR055417">
    <property type="entry name" value="UFD1_N1"/>
</dbReference>
<evidence type="ECO:0000256" key="3">
    <source>
        <dbReference type="ARBA" id="ARBA00022763"/>
    </source>
</evidence>
<dbReference type="GO" id="GO:0036503">
    <property type="term" value="P:ERAD pathway"/>
    <property type="evidence" value="ECO:0007669"/>
    <property type="project" value="TreeGrafter"/>
</dbReference>
<dbReference type="Gene3D" id="3.10.330.10">
    <property type="match status" value="1"/>
</dbReference>
<dbReference type="InterPro" id="IPR049439">
    <property type="entry name" value="TRAFD1-XIAF1_Znf"/>
</dbReference>
<dbReference type="GO" id="GO:0034098">
    <property type="term" value="C:VCP-NPL4-UFD1 AAA ATPase complex"/>
    <property type="evidence" value="ECO:0007669"/>
    <property type="project" value="TreeGrafter"/>
</dbReference>
<gene>
    <name evidence="11" type="ORF">KI387_026782</name>
</gene>
<evidence type="ECO:0000256" key="8">
    <source>
        <dbReference type="PROSITE-ProRule" id="PRU00042"/>
    </source>
</evidence>
<dbReference type="OMA" id="LIFPTRH"/>
<keyword evidence="2" id="KW-0479">Metal-binding</keyword>
<comment type="similarity">
    <text evidence="1">Belongs to the UFD1 family.</text>
</comment>
<dbReference type="GO" id="GO:0006511">
    <property type="term" value="P:ubiquitin-dependent protein catabolic process"/>
    <property type="evidence" value="ECO:0007669"/>
    <property type="project" value="InterPro"/>
</dbReference>
<dbReference type="InterPro" id="IPR013083">
    <property type="entry name" value="Znf_RING/FYVE/PHD"/>
</dbReference>
<organism evidence="11 12">
    <name type="scientific">Taxus chinensis</name>
    <name type="common">Chinese yew</name>
    <name type="synonym">Taxus wallichiana var. chinensis</name>
    <dbReference type="NCBI Taxonomy" id="29808"/>
    <lineage>
        <taxon>Eukaryota</taxon>
        <taxon>Viridiplantae</taxon>
        <taxon>Streptophyta</taxon>
        <taxon>Embryophyta</taxon>
        <taxon>Tracheophyta</taxon>
        <taxon>Spermatophyta</taxon>
        <taxon>Pinopsida</taxon>
        <taxon>Pinidae</taxon>
        <taxon>Conifers II</taxon>
        <taxon>Cupressales</taxon>
        <taxon>Taxaceae</taxon>
        <taxon>Taxus</taxon>
    </lineage>
</organism>
<keyword evidence="7" id="KW-0234">DNA repair</keyword>
<dbReference type="Gene3D" id="2.40.40.50">
    <property type="entry name" value="Ubiquitin fusion degradation protein UFD1, N-terminal domain"/>
    <property type="match status" value="1"/>
</dbReference>
<reference evidence="11 12" key="1">
    <citation type="journal article" date="2021" name="Nat. Plants">
        <title>The Taxus genome provides insights into paclitaxel biosynthesis.</title>
        <authorList>
            <person name="Xiong X."/>
            <person name="Gou J."/>
            <person name="Liao Q."/>
            <person name="Li Y."/>
            <person name="Zhou Q."/>
            <person name="Bi G."/>
            <person name="Li C."/>
            <person name="Du R."/>
            <person name="Wang X."/>
            <person name="Sun T."/>
            <person name="Guo L."/>
            <person name="Liang H."/>
            <person name="Lu P."/>
            <person name="Wu Y."/>
            <person name="Zhang Z."/>
            <person name="Ro D.K."/>
            <person name="Shang Y."/>
            <person name="Huang S."/>
            <person name="Yan J."/>
        </authorList>
    </citation>
    <scope>NUCLEOTIDE SEQUENCE [LARGE SCALE GENOMIC DNA]</scope>
    <source>
        <strain evidence="11">Ta-2019</strain>
    </source>
</reference>
<dbReference type="Pfam" id="PF23580">
    <property type="entry name" value="Znf_XAF1_N"/>
    <property type="match status" value="1"/>
</dbReference>
<dbReference type="Gene3D" id="3.30.160.60">
    <property type="entry name" value="Classic Zinc Finger"/>
    <property type="match status" value="1"/>
</dbReference>
<dbReference type="Gene3D" id="2.60.120.380">
    <property type="match status" value="1"/>
</dbReference>
<dbReference type="Gene3D" id="3.30.40.10">
    <property type="entry name" value="Zinc/RING finger domain, C3HC4 (zinc finger)"/>
    <property type="match status" value="1"/>
</dbReference>
<protein>
    <recommendedName>
        <fullName evidence="10">C2H2-type domain-containing protein</fullName>
    </recommendedName>
</protein>
<dbReference type="GO" id="GO:0003677">
    <property type="term" value="F:DNA binding"/>
    <property type="evidence" value="ECO:0007669"/>
    <property type="project" value="InterPro"/>
</dbReference>
<name>A0AA38FV70_TAXCH</name>
<dbReference type="InterPro" id="IPR055418">
    <property type="entry name" value="UFD1_N2"/>
</dbReference>
<comment type="caution">
    <text evidence="11">The sequence shown here is derived from an EMBL/GenBank/DDBJ whole genome shotgun (WGS) entry which is preliminary data.</text>
</comment>
<evidence type="ECO:0000256" key="5">
    <source>
        <dbReference type="ARBA" id="ARBA00022786"/>
    </source>
</evidence>
<keyword evidence="4 8" id="KW-0863">Zinc-finger</keyword>
<evidence type="ECO:0000259" key="10">
    <source>
        <dbReference type="PROSITE" id="PS50157"/>
    </source>
</evidence>
<dbReference type="InterPro" id="IPR042299">
    <property type="entry name" value="Ufd1-like_Nn"/>
</dbReference>
<dbReference type="EMBL" id="JAHRHJ020000006">
    <property type="protein sequence ID" value="KAH9311747.1"/>
    <property type="molecule type" value="Genomic_DNA"/>
</dbReference>
<dbReference type="GO" id="GO:0006281">
    <property type="term" value="P:DNA repair"/>
    <property type="evidence" value="ECO:0007669"/>
    <property type="project" value="UniProtKB-KW"/>
</dbReference>
<dbReference type="InterPro" id="IPR013087">
    <property type="entry name" value="Znf_C2H2_type"/>
</dbReference>
<dbReference type="InterPro" id="IPR006642">
    <property type="entry name" value="Rad18_UBZ4"/>
</dbReference>
<dbReference type="SMART" id="SM00355">
    <property type="entry name" value="ZnF_C2H2"/>
    <property type="match status" value="4"/>
</dbReference>
<keyword evidence="6" id="KW-0862">Zinc</keyword>
<dbReference type="InterPro" id="IPR004854">
    <property type="entry name" value="Ufd1-like"/>
</dbReference>
<dbReference type="Pfam" id="PF21366">
    <property type="entry name" value="TRAFD1-XIAF1_ZnF"/>
    <property type="match status" value="1"/>
</dbReference>
<evidence type="ECO:0000313" key="12">
    <source>
        <dbReference type="Proteomes" id="UP000824469"/>
    </source>
</evidence>
<dbReference type="PROSITE" id="PS50157">
    <property type="entry name" value="ZINC_FINGER_C2H2_2"/>
    <property type="match status" value="1"/>
</dbReference>